<evidence type="ECO:0000313" key="2">
    <source>
        <dbReference type="Proteomes" id="UP001228636"/>
    </source>
</evidence>
<protein>
    <submittedName>
        <fullName evidence="1">Uncharacterized protein</fullName>
    </submittedName>
</protein>
<comment type="caution">
    <text evidence="1">The sequence shown here is derived from an EMBL/GenBank/DDBJ whole genome shotgun (WGS) entry which is preliminary data.</text>
</comment>
<dbReference type="Proteomes" id="UP001228636">
    <property type="component" value="Unassembled WGS sequence"/>
</dbReference>
<organism evidence="1 2">
    <name type="scientific">Polaribacter sejongensis</name>
    <dbReference type="NCBI Taxonomy" id="985043"/>
    <lineage>
        <taxon>Bacteria</taxon>
        <taxon>Pseudomonadati</taxon>
        <taxon>Bacteroidota</taxon>
        <taxon>Flavobacteriia</taxon>
        <taxon>Flavobacteriales</taxon>
        <taxon>Flavobacteriaceae</taxon>
    </lineage>
</organism>
<accession>A0AAJ1QZC2</accession>
<dbReference type="EMBL" id="JAUFQH010000016">
    <property type="protein sequence ID" value="MDN3620962.1"/>
    <property type="molecule type" value="Genomic_DNA"/>
</dbReference>
<dbReference type="AlphaFoldDB" id="A0AAJ1QZC2"/>
<dbReference type="RefSeq" id="WP_261972312.1">
    <property type="nucleotide sequence ID" value="NZ_CP103460.1"/>
</dbReference>
<sequence>MKLIRQKYNYHVSLDTVEEFEKIILSDASVTSINETNKTFSKILFHLWNVVTRNKVTSKNNRDLAKKFKIHLLAVLMGTNFSKCLPRFFSKSNKSIYIFDAWPEKHDEIIKFVNGFKVDNLFLTSSQAVEAIRSKTPNTNCFWVSEGINPGGYKHYSFKDKTIDVLALGRKYESYHAQIVSCLEFNKKEYLYEKQPGKIIFPTREGFVKGMAKSKISICVPSSITHPERSGNIETMTIRYLQSMVSKCLILGHAPKDMITLFGYNPVIEIDTKDPESQIISILNNYSDYFPLIEKNYQKVLENHTWTNRWNTIKQFLNQN</sequence>
<reference evidence="1 2" key="1">
    <citation type="journal article" date="2014" name="Int. J. Syst. Evol. Microbiol.">
        <title>Complete genome sequence of Corynebacterium casei LMG S-19264T (=DSM 44701T), isolated from a smear-ripened cheese.</title>
        <authorList>
            <consortium name="US DOE Joint Genome Institute (JGI-PGF)"/>
            <person name="Walter F."/>
            <person name="Albersmeier A."/>
            <person name="Kalinowski J."/>
            <person name="Ruckert C."/>
        </authorList>
    </citation>
    <scope>NUCLEOTIDE SEQUENCE [LARGE SCALE GENOMIC DNA]</scope>
    <source>
        <strain evidence="1 2">CECT 8670</strain>
    </source>
</reference>
<gene>
    <name evidence="1" type="ORF">QWY81_15960</name>
</gene>
<proteinExistence type="predicted"/>
<name>A0AAJ1QZC2_9FLAO</name>
<evidence type="ECO:0000313" key="1">
    <source>
        <dbReference type="EMBL" id="MDN3620962.1"/>
    </source>
</evidence>